<evidence type="ECO:0000259" key="2">
    <source>
        <dbReference type="Pfam" id="PF20710"/>
    </source>
</evidence>
<feature type="compositionally biased region" description="Low complexity" evidence="1">
    <location>
        <begin position="28"/>
        <end position="44"/>
    </location>
</feature>
<feature type="domain" description="DUF6824" evidence="2">
    <location>
        <begin position="401"/>
        <end position="483"/>
    </location>
</feature>
<accession>A0AAD2FIA7</accession>
<dbReference type="Pfam" id="PF20710">
    <property type="entry name" value="DUF6824"/>
    <property type="match status" value="1"/>
</dbReference>
<evidence type="ECO:0000313" key="3">
    <source>
        <dbReference type="EMBL" id="CAJ1941327.1"/>
    </source>
</evidence>
<dbReference type="InterPro" id="IPR049227">
    <property type="entry name" value="DUF6824"/>
</dbReference>
<comment type="caution">
    <text evidence="3">The sequence shown here is derived from an EMBL/GenBank/DDBJ whole genome shotgun (WGS) entry which is preliminary data.</text>
</comment>
<dbReference type="EMBL" id="CAKOGP040001001">
    <property type="protein sequence ID" value="CAJ1941327.1"/>
    <property type="molecule type" value="Genomic_DNA"/>
</dbReference>
<dbReference type="Gene3D" id="3.40.525.10">
    <property type="entry name" value="CRAL-TRIO lipid binding domain"/>
    <property type="match status" value="1"/>
</dbReference>
<feature type="region of interest" description="Disordered" evidence="1">
    <location>
        <begin position="354"/>
        <end position="406"/>
    </location>
</feature>
<gene>
    <name evidence="3" type="ORF">CYCCA115_LOCUS7466</name>
</gene>
<feature type="region of interest" description="Disordered" evidence="1">
    <location>
        <begin position="26"/>
        <end position="49"/>
    </location>
</feature>
<evidence type="ECO:0000313" key="4">
    <source>
        <dbReference type="Proteomes" id="UP001295423"/>
    </source>
</evidence>
<keyword evidence="4" id="KW-1185">Reference proteome</keyword>
<reference evidence="3" key="1">
    <citation type="submission" date="2023-08" db="EMBL/GenBank/DDBJ databases">
        <authorList>
            <person name="Audoor S."/>
            <person name="Bilcke G."/>
        </authorList>
    </citation>
    <scope>NUCLEOTIDE SEQUENCE</scope>
</reference>
<sequence>MDVTDECSHATASLMSERIEEFPFPVMSSSSTSTAAPAPAPATTRGPLDSVSSLNNLKFPACEEIDKMVAQAMLELSPQDRERALEELHGVVEVDTEDPSFISSCLDDLDNCLATTKANTAYAEAERMSHAYVSNNRFRMMFLRSVRYVPQDAAERMINFFEYKKELFGRDKMVQDLTFEDLHPDDRPTMEGGYIQVSPIKDQVGRPIIFFFEKVKQQYTQQAENAIRSQFYTYMSVLEESEEAQKTGVVIIVYAVDCQGSTNSYGSRLRKSLPLRFGSIHFCLNDEREYERITRPMGSLDSNARSRYRPHFGSRKECEDKMSAFGIPKGILPIAEDGTILTEDHSAWVNRRRQMEEQRYQQLQRRNGGNNGRKRVDSPPPSSDNDSTGMPPNGLRPTPGDILFGRGRKVRDHAGNARFLNLVDHYMAKYELAGRVDKACIAEIIVRMIKDAGCRFLKKDEQELWGEVADSEARKKVAHAFRNRRKLHGYGN</sequence>
<name>A0AAD2FIA7_9STRA</name>
<organism evidence="3 4">
    <name type="scientific">Cylindrotheca closterium</name>
    <dbReference type="NCBI Taxonomy" id="2856"/>
    <lineage>
        <taxon>Eukaryota</taxon>
        <taxon>Sar</taxon>
        <taxon>Stramenopiles</taxon>
        <taxon>Ochrophyta</taxon>
        <taxon>Bacillariophyta</taxon>
        <taxon>Bacillariophyceae</taxon>
        <taxon>Bacillariophycidae</taxon>
        <taxon>Bacillariales</taxon>
        <taxon>Bacillariaceae</taxon>
        <taxon>Cylindrotheca</taxon>
    </lineage>
</organism>
<dbReference type="InterPro" id="IPR036865">
    <property type="entry name" value="CRAL-TRIO_dom_sf"/>
</dbReference>
<protein>
    <recommendedName>
        <fullName evidence="2">DUF6824 domain-containing protein</fullName>
    </recommendedName>
</protein>
<dbReference type="AlphaFoldDB" id="A0AAD2FIA7"/>
<dbReference type="Proteomes" id="UP001295423">
    <property type="component" value="Unassembled WGS sequence"/>
</dbReference>
<proteinExistence type="predicted"/>
<evidence type="ECO:0000256" key="1">
    <source>
        <dbReference type="SAM" id="MobiDB-lite"/>
    </source>
</evidence>